<feature type="domain" description="TRAPPC10/Trs130 N-terminal" evidence="6">
    <location>
        <begin position="2"/>
        <end position="313"/>
    </location>
</feature>
<keyword evidence="2" id="KW-0813">Transport</keyword>
<feature type="region of interest" description="Disordered" evidence="4">
    <location>
        <begin position="414"/>
        <end position="433"/>
    </location>
</feature>
<reference evidence="7 8" key="1">
    <citation type="journal article" date="2017" name="Nat. Ecol. Evol.">
        <title>Scallop genome provides insights into evolution of bilaterian karyotype and development.</title>
        <authorList>
            <person name="Wang S."/>
            <person name="Zhang J."/>
            <person name="Jiao W."/>
            <person name="Li J."/>
            <person name="Xun X."/>
            <person name="Sun Y."/>
            <person name="Guo X."/>
            <person name="Huan P."/>
            <person name="Dong B."/>
            <person name="Zhang L."/>
            <person name="Hu X."/>
            <person name="Sun X."/>
            <person name="Wang J."/>
            <person name="Zhao C."/>
            <person name="Wang Y."/>
            <person name="Wang D."/>
            <person name="Huang X."/>
            <person name="Wang R."/>
            <person name="Lv J."/>
            <person name="Li Y."/>
            <person name="Zhang Z."/>
            <person name="Liu B."/>
            <person name="Lu W."/>
            <person name="Hui Y."/>
            <person name="Liang J."/>
            <person name="Zhou Z."/>
            <person name="Hou R."/>
            <person name="Li X."/>
            <person name="Liu Y."/>
            <person name="Li H."/>
            <person name="Ning X."/>
            <person name="Lin Y."/>
            <person name="Zhao L."/>
            <person name="Xing Q."/>
            <person name="Dou J."/>
            <person name="Li Y."/>
            <person name="Mao J."/>
            <person name="Guo H."/>
            <person name="Dou H."/>
            <person name="Li T."/>
            <person name="Mu C."/>
            <person name="Jiang W."/>
            <person name="Fu Q."/>
            <person name="Fu X."/>
            <person name="Miao Y."/>
            <person name="Liu J."/>
            <person name="Yu Q."/>
            <person name="Li R."/>
            <person name="Liao H."/>
            <person name="Li X."/>
            <person name="Kong Y."/>
            <person name="Jiang Z."/>
            <person name="Chourrout D."/>
            <person name="Li R."/>
            <person name="Bao Z."/>
        </authorList>
    </citation>
    <scope>NUCLEOTIDE SEQUENCE [LARGE SCALE GENOMIC DNA]</scope>
    <source>
        <strain evidence="7 8">PY_sf001</strain>
    </source>
</reference>
<evidence type="ECO:0000259" key="6">
    <source>
        <dbReference type="Pfam" id="PF23036"/>
    </source>
</evidence>
<evidence type="ECO:0000256" key="3">
    <source>
        <dbReference type="ARBA" id="ARBA00023034"/>
    </source>
</evidence>
<evidence type="ECO:0000256" key="2">
    <source>
        <dbReference type="ARBA" id="ARBA00022448"/>
    </source>
</evidence>
<evidence type="ECO:0000256" key="4">
    <source>
        <dbReference type="SAM" id="MobiDB-lite"/>
    </source>
</evidence>
<sequence length="1104" mass="125231">METKPIVTSHGNQVLFSSLHSALLQGLPREPTEWRRSYGRPPKTLKLEASFVPFDEDILPQDKDKTLVSRPYFHIFWTDCDLDTYKQSVKEELLEWHTALKNKNNPDWLIAVVVNDESKIKSKLLPRSSVIDKVKNDFCSKQPDRCIVLNEPLKLDSKSQESWNGFLGRLRGLMLQAFSRHLSKYEENMRSLREKRNEPGWDFVNFFLVQEELGFMFEMLGLHDDALIQYDELDALFSQFVLTQATTGKKAAWMSKFMKDCTSWAGLSLRKAINLDKRDKVKHNEATLLDFRNYLFSRQCALLFLLEKPWEVAQRAVNFLHQTIQEVNTLKVVMPEAALDCWVFLSCMEILQTCEKHTDSSQMEAYSLYTANLRDYTRRKLYSIGEMCGLTPDNTPSSEQLTMVLDLTSGMGIEEDSEEDYSGPNVSHTPRPRDKLREALSSNDTFQKIFLELSELTMGTFKHIGRFRSARLIGKDLADFYLRLGEAQKAENFLVDAMKSYQREGWHALADGALLELAKCQKLQDTSFTLKLSSLFHIAEVTVLTPKVIVDQPLEVEVILVNNTPSDIQCDNLKTSLKKTNKLPKLLSQKTAVFRQASNSSAKEAVPNFNPVAQQITSILNVQAHYEGAPQRPNTAGIVCINTHEVLRRADSSGRGPKLTDTLKDYDDFTNYASCDDVVIKPGENKLIFVQKNTSAGHYKLGQLWVKMRGMNFIKYLEADQFFLVHHDEPSCEIIPVSGDKIVSGIQQWVELTIDPGSFILKEGDELTYLTSDGLTVCQEEEETTLRVSKITELGHAVFRILLFHDIYTVDRNAEVRLESDVFPDPVCCSVMFSCPFHVTHKLHTASNRKYLQILVHGNTREDFTLVTPNLTVQSPDVELLSLNKANQELVVNGNMNVSYMWQLKSNTKNVIQTNLCFTTTFHSILDQENKSRQLSYECNVENFMTLYTVKTIVSAQPEMGTCKVGAKATLRIHIRSHEQDDEDADTSLSYQVLQDSSIWALFGNTSGVVQLCEDMTAEITLGVVPLVSGLVPHPPVQLLKNQADVWFKQGDNSCNSKNDSDIPMSNPEKNLVTTRTLPFSHGQVYYSSIAQQVHVLPDAGDSN</sequence>
<name>A0A210QN96_MIZYE</name>
<dbReference type="GO" id="GO:0005829">
    <property type="term" value="C:cytosol"/>
    <property type="evidence" value="ECO:0007669"/>
    <property type="project" value="GOC"/>
</dbReference>
<dbReference type="EMBL" id="NEDP02002733">
    <property type="protein sequence ID" value="OWF50213.1"/>
    <property type="molecule type" value="Genomic_DNA"/>
</dbReference>
<protein>
    <submittedName>
        <fullName evidence="7">Trafficking protein particle complex subunit 10</fullName>
    </submittedName>
</protein>
<feature type="domain" description="TRAPPC10/Trs130 C-terminal" evidence="5">
    <location>
        <begin position="959"/>
        <end position="1097"/>
    </location>
</feature>
<dbReference type="InterPro" id="IPR045126">
    <property type="entry name" value="TRAPPC10/Trs130"/>
</dbReference>
<evidence type="ECO:0000259" key="5">
    <source>
        <dbReference type="Pfam" id="PF12584"/>
    </source>
</evidence>
<dbReference type="Proteomes" id="UP000242188">
    <property type="component" value="Unassembled WGS sequence"/>
</dbReference>
<dbReference type="Pfam" id="PF12584">
    <property type="entry name" value="TRAPPC10"/>
    <property type="match status" value="1"/>
</dbReference>
<dbReference type="InterPro" id="IPR056913">
    <property type="entry name" value="TRAPPC10/Trs130_N"/>
</dbReference>
<evidence type="ECO:0000313" key="8">
    <source>
        <dbReference type="Proteomes" id="UP000242188"/>
    </source>
</evidence>
<dbReference type="InterPro" id="IPR022233">
    <property type="entry name" value="TRAPPC10/Trs130_C"/>
</dbReference>
<proteinExistence type="predicted"/>
<accession>A0A210QN96</accession>
<dbReference type="STRING" id="6573.A0A210QN96"/>
<organism evidence="7 8">
    <name type="scientific">Mizuhopecten yessoensis</name>
    <name type="common">Japanese scallop</name>
    <name type="synonym">Patinopecten yessoensis</name>
    <dbReference type="NCBI Taxonomy" id="6573"/>
    <lineage>
        <taxon>Eukaryota</taxon>
        <taxon>Metazoa</taxon>
        <taxon>Spiralia</taxon>
        <taxon>Lophotrochozoa</taxon>
        <taxon>Mollusca</taxon>
        <taxon>Bivalvia</taxon>
        <taxon>Autobranchia</taxon>
        <taxon>Pteriomorphia</taxon>
        <taxon>Pectinida</taxon>
        <taxon>Pectinoidea</taxon>
        <taxon>Pectinidae</taxon>
        <taxon>Mizuhopecten</taxon>
    </lineage>
</organism>
<comment type="caution">
    <text evidence="7">The sequence shown here is derived from an EMBL/GenBank/DDBJ whole genome shotgun (WGS) entry which is preliminary data.</text>
</comment>
<dbReference type="GO" id="GO:0034498">
    <property type="term" value="P:early endosome to Golgi transport"/>
    <property type="evidence" value="ECO:0007669"/>
    <property type="project" value="TreeGrafter"/>
</dbReference>
<evidence type="ECO:0000256" key="1">
    <source>
        <dbReference type="ARBA" id="ARBA00004555"/>
    </source>
</evidence>
<keyword evidence="3" id="KW-0333">Golgi apparatus</keyword>
<dbReference type="OrthoDB" id="10256906at2759"/>
<dbReference type="PANTHER" id="PTHR13251:SF3">
    <property type="entry name" value="TRAFFICKING PROTEIN PARTICLE COMPLEX SUBUNIT 10"/>
    <property type="match status" value="1"/>
</dbReference>
<evidence type="ECO:0000313" key="7">
    <source>
        <dbReference type="EMBL" id="OWF50213.1"/>
    </source>
</evidence>
<dbReference type="AlphaFoldDB" id="A0A210QN96"/>
<dbReference type="GO" id="GO:1990071">
    <property type="term" value="C:TRAPPII protein complex"/>
    <property type="evidence" value="ECO:0007669"/>
    <property type="project" value="InterPro"/>
</dbReference>
<keyword evidence="8" id="KW-1185">Reference proteome</keyword>
<comment type="subcellular location">
    <subcellularLocation>
        <location evidence="1">Golgi apparatus</location>
    </subcellularLocation>
</comment>
<gene>
    <name evidence="7" type="ORF">KP79_PYT06742</name>
</gene>
<dbReference type="PANTHER" id="PTHR13251">
    <property type="entry name" value="EPILEPSY HOLOPROSENCEPHALY CANDIDATE 1/TMEM1"/>
    <property type="match status" value="1"/>
</dbReference>
<dbReference type="GO" id="GO:0006891">
    <property type="term" value="P:intra-Golgi vesicle-mediated transport"/>
    <property type="evidence" value="ECO:0007669"/>
    <property type="project" value="TreeGrafter"/>
</dbReference>
<dbReference type="Pfam" id="PF23036">
    <property type="entry name" value="TRAPPC10_1st"/>
    <property type="match status" value="1"/>
</dbReference>